<feature type="transmembrane region" description="Helical" evidence="8">
    <location>
        <begin position="116"/>
        <end position="134"/>
    </location>
</feature>
<dbReference type="InterPro" id="IPR050297">
    <property type="entry name" value="LipidA_mod_glycosyltrf_83"/>
</dbReference>
<evidence type="ECO:0000256" key="1">
    <source>
        <dbReference type="ARBA" id="ARBA00004651"/>
    </source>
</evidence>
<evidence type="ECO:0000256" key="6">
    <source>
        <dbReference type="ARBA" id="ARBA00022989"/>
    </source>
</evidence>
<feature type="transmembrane region" description="Helical" evidence="8">
    <location>
        <begin position="7"/>
        <end position="27"/>
    </location>
</feature>
<sequence length="427" mass="48254">MSIQKFFKLYFAGIIVFCVALIVRIGYNVFVGHNYQPLFDAHFFRDTGLNLVHEGCFCLPAHVHSVGRAPIWPTIIGLISVPFGTSTLYPRLFLCLTGALTCVIIYLFAQNLFGRRVALITGLLAAIYPGMFIYDGWLYSEGFYTFVLTCFSYSLYKVLQTKKIAWMIASGFFIAACALTRPNGLILIGLVFLWALALCVAKGISWKKGIQTFVIATLVASLFIIPWTIRNYNVTGKIIPIEVSEGATIAGSYNDTVLKENPYGYGMWMPQHYISPPLKDNKDATETEAGLHWIRTHLSSMPYLLTLHFANLWVPYTSELGLPMMQNPGAISSRIVWNMVWIMTPIIIAVAALGLLLTWRRWKELLVVYLLILLTCATCIAFYGSSRFRAPIEPLLILLTGACIWWFSSDAPGSLRYYRQHKTWREE</sequence>
<protein>
    <recommendedName>
        <fullName evidence="9">Glycosyltransferase RgtA/B/C/D-like domain-containing protein</fullName>
    </recommendedName>
</protein>
<feature type="transmembrane region" description="Helical" evidence="8">
    <location>
        <begin position="365"/>
        <end position="383"/>
    </location>
</feature>
<evidence type="ECO:0000256" key="7">
    <source>
        <dbReference type="ARBA" id="ARBA00023136"/>
    </source>
</evidence>
<feature type="transmembrane region" description="Helical" evidence="8">
    <location>
        <begin position="390"/>
        <end position="408"/>
    </location>
</feature>
<keyword evidence="4" id="KW-0808">Transferase</keyword>
<dbReference type="GO" id="GO:0005886">
    <property type="term" value="C:plasma membrane"/>
    <property type="evidence" value="ECO:0007669"/>
    <property type="project" value="UniProtKB-SubCell"/>
</dbReference>
<evidence type="ECO:0000313" key="10">
    <source>
        <dbReference type="EMBL" id="GER88683.1"/>
    </source>
</evidence>
<keyword evidence="7 8" id="KW-0472">Membrane</keyword>
<feature type="transmembrane region" description="Helical" evidence="8">
    <location>
        <begin position="335"/>
        <end position="359"/>
    </location>
</feature>
<evidence type="ECO:0000259" key="9">
    <source>
        <dbReference type="Pfam" id="PF13231"/>
    </source>
</evidence>
<dbReference type="RefSeq" id="WP_151756558.1">
    <property type="nucleotide sequence ID" value="NZ_BKZW01000001.1"/>
</dbReference>
<comment type="caution">
    <text evidence="10">The sequence shown here is derived from an EMBL/GenBank/DDBJ whole genome shotgun (WGS) entry which is preliminary data.</text>
</comment>
<name>A0A5J4KLM1_9CHLR</name>
<dbReference type="AlphaFoldDB" id="A0A5J4KLM1"/>
<evidence type="ECO:0000256" key="3">
    <source>
        <dbReference type="ARBA" id="ARBA00022676"/>
    </source>
</evidence>
<feature type="transmembrane region" description="Helical" evidence="8">
    <location>
        <begin position="210"/>
        <end position="229"/>
    </location>
</feature>
<proteinExistence type="predicted"/>
<dbReference type="PANTHER" id="PTHR33908:SF11">
    <property type="entry name" value="MEMBRANE PROTEIN"/>
    <property type="match status" value="1"/>
</dbReference>
<dbReference type="PANTHER" id="PTHR33908">
    <property type="entry name" value="MANNOSYLTRANSFERASE YKCB-RELATED"/>
    <property type="match status" value="1"/>
</dbReference>
<keyword evidence="11" id="KW-1185">Reference proteome</keyword>
<keyword evidence="6 8" id="KW-1133">Transmembrane helix</keyword>
<dbReference type="GO" id="GO:0016763">
    <property type="term" value="F:pentosyltransferase activity"/>
    <property type="evidence" value="ECO:0007669"/>
    <property type="project" value="TreeGrafter"/>
</dbReference>
<keyword evidence="3" id="KW-0328">Glycosyltransferase</keyword>
<evidence type="ECO:0000256" key="2">
    <source>
        <dbReference type="ARBA" id="ARBA00022475"/>
    </source>
</evidence>
<evidence type="ECO:0000256" key="8">
    <source>
        <dbReference type="SAM" id="Phobius"/>
    </source>
</evidence>
<dbReference type="InterPro" id="IPR038731">
    <property type="entry name" value="RgtA/B/C-like"/>
</dbReference>
<comment type="subcellular location">
    <subcellularLocation>
        <location evidence="1">Cell membrane</location>
        <topology evidence="1">Multi-pass membrane protein</topology>
    </subcellularLocation>
</comment>
<gene>
    <name evidence="10" type="ORF">KDW_28450</name>
</gene>
<evidence type="ECO:0000256" key="5">
    <source>
        <dbReference type="ARBA" id="ARBA00022692"/>
    </source>
</evidence>
<reference evidence="10 11" key="1">
    <citation type="submission" date="2019-10" db="EMBL/GenBank/DDBJ databases">
        <title>Dictyobacter vulcani sp. nov., within the class Ktedonobacteria, isolated from soil of volcanic Mt. Zao.</title>
        <authorList>
            <person name="Zheng Y."/>
            <person name="Wang C.M."/>
            <person name="Sakai Y."/>
            <person name="Abe K."/>
            <person name="Yokota A."/>
            <person name="Yabe S."/>
        </authorList>
    </citation>
    <scope>NUCLEOTIDE SEQUENCE [LARGE SCALE GENOMIC DNA]</scope>
    <source>
        <strain evidence="10 11">W12</strain>
    </source>
</reference>
<accession>A0A5J4KLM1</accession>
<dbReference type="Proteomes" id="UP000326912">
    <property type="component" value="Unassembled WGS sequence"/>
</dbReference>
<evidence type="ECO:0000256" key="4">
    <source>
        <dbReference type="ARBA" id="ARBA00022679"/>
    </source>
</evidence>
<keyword evidence="5 8" id="KW-0812">Transmembrane</keyword>
<feature type="transmembrane region" description="Helical" evidence="8">
    <location>
        <begin position="88"/>
        <end position="109"/>
    </location>
</feature>
<dbReference type="Pfam" id="PF13231">
    <property type="entry name" value="PMT_2"/>
    <property type="match status" value="1"/>
</dbReference>
<dbReference type="GO" id="GO:0009103">
    <property type="term" value="P:lipopolysaccharide biosynthetic process"/>
    <property type="evidence" value="ECO:0007669"/>
    <property type="project" value="UniProtKB-ARBA"/>
</dbReference>
<keyword evidence="2" id="KW-1003">Cell membrane</keyword>
<feature type="domain" description="Glycosyltransferase RgtA/B/C/D-like" evidence="9">
    <location>
        <begin position="69"/>
        <end position="226"/>
    </location>
</feature>
<organism evidence="10 11">
    <name type="scientific">Dictyobacter vulcani</name>
    <dbReference type="NCBI Taxonomy" id="2607529"/>
    <lineage>
        <taxon>Bacteria</taxon>
        <taxon>Bacillati</taxon>
        <taxon>Chloroflexota</taxon>
        <taxon>Ktedonobacteria</taxon>
        <taxon>Ktedonobacterales</taxon>
        <taxon>Dictyobacteraceae</taxon>
        <taxon>Dictyobacter</taxon>
    </lineage>
</organism>
<dbReference type="EMBL" id="BKZW01000001">
    <property type="protein sequence ID" value="GER88683.1"/>
    <property type="molecule type" value="Genomic_DNA"/>
</dbReference>
<evidence type="ECO:0000313" key="11">
    <source>
        <dbReference type="Proteomes" id="UP000326912"/>
    </source>
</evidence>